<dbReference type="PANTHER" id="PTHR43498:SF1">
    <property type="entry name" value="COB--COM HETERODISULFIDE REDUCTASE IRON-SULFUR SUBUNIT A"/>
    <property type="match status" value="1"/>
</dbReference>
<keyword evidence="3" id="KW-0560">Oxidoreductase</keyword>
<evidence type="ECO:0000313" key="6">
    <source>
        <dbReference type="EMBL" id="TNJ66147.1"/>
    </source>
</evidence>
<evidence type="ECO:0000256" key="2">
    <source>
        <dbReference type="ARBA" id="ARBA00022723"/>
    </source>
</evidence>
<keyword evidence="4" id="KW-0408">Iron</keyword>
<dbReference type="InterPro" id="IPR011989">
    <property type="entry name" value="ARM-like"/>
</dbReference>
<keyword evidence="7" id="KW-1185">Reference proteome</keyword>
<gene>
    <name evidence="6" type="ORF">FE784_12075</name>
</gene>
<dbReference type="Pfam" id="PF12831">
    <property type="entry name" value="FAD_oxidored"/>
    <property type="match status" value="2"/>
</dbReference>
<dbReference type="Gene3D" id="3.50.50.60">
    <property type="entry name" value="FAD/NAD(P)-binding domain"/>
    <property type="match status" value="1"/>
</dbReference>
<evidence type="ECO:0000256" key="4">
    <source>
        <dbReference type="ARBA" id="ARBA00023004"/>
    </source>
</evidence>
<dbReference type="Proteomes" id="UP000307943">
    <property type="component" value="Unassembled WGS sequence"/>
</dbReference>
<dbReference type="GO" id="GO:0016491">
    <property type="term" value="F:oxidoreductase activity"/>
    <property type="evidence" value="ECO:0007669"/>
    <property type="project" value="UniProtKB-KW"/>
</dbReference>
<dbReference type="Gene3D" id="1.25.10.10">
    <property type="entry name" value="Leucine-rich Repeat Variant"/>
    <property type="match status" value="1"/>
</dbReference>
<dbReference type="SUPFAM" id="SSF51905">
    <property type="entry name" value="FAD/NAD(P)-binding domain"/>
    <property type="match status" value="1"/>
</dbReference>
<evidence type="ECO:0000256" key="1">
    <source>
        <dbReference type="ARBA" id="ARBA00022485"/>
    </source>
</evidence>
<protein>
    <submittedName>
        <fullName evidence="6">FAD-dependent oxidoreductase</fullName>
    </submittedName>
</protein>
<dbReference type="InterPro" id="IPR036188">
    <property type="entry name" value="FAD/NAD-bd_sf"/>
</dbReference>
<dbReference type="InterPro" id="IPR039650">
    <property type="entry name" value="HdrA-like"/>
</dbReference>
<keyword evidence="1" id="KW-0004">4Fe-4S</keyword>
<dbReference type="AlphaFoldDB" id="A0A5C4TCD9"/>
<dbReference type="PANTHER" id="PTHR43498">
    <property type="entry name" value="FERREDOXIN:COB-COM HETERODISULFIDE REDUCTASE SUBUNIT A"/>
    <property type="match status" value="1"/>
</dbReference>
<organism evidence="6 7">
    <name type="scientific">Paenibacillus hemerocallicola</name>
    <dbReference type="NCBI Taxonomy" id="1172614"/>
    <lineage>
        <taxon>Bacteria</taxon>
        <taxon>Bacillati</taxon>
        <taxon>Bacillota</taxon>
        <taxon>Bacilli</taxon>
        <taxon>Bacillales</taxon>
        <taxon>Paenibacillaceae</taxon>
        <taxon>Paenibacillus</taxon>
    </lineage>
</organism>
<comment type="caution">
    <text evidence="6">The sequence shown here is derived from an EMBL/GenBank/DDBJ whole genome shotgun (WGS) entry which is preliminary data.</text>
</comment>
<keyword evidence="5" id="KW-0411">Iron-sulfur</keyword>
<proteinExistence type="predicted"/>
<evidence type="ECO:0000256" key="3">
    <source>
        <dbReference type="ARBA" id="ARBA00023002"/>
    </source>
</evidence>
<evidence type="ECO:0000313" key="7">
    <source>
        <dbReference type="Proteomes" id="UP000307943"/>
    </source>
</evidence>
<evidence type="ECO:0000256" key="5">
    <source>
        <dbReference type="ARBA" id="ARBA00023014"/>
    </source>
</evidence>
<dbReference type="OrthoDB" id="2493700at2"/>
<accession>A0A5C4TCD9</accession>
<reference evidence="6 7" key="1">
    <citation type="submission" date="2019-05" db="EMBL/GenBank/DDBJ databases">
        <title>We sequenced the genome of Paenibacillus hemerocallicola KCTC 33185 for further insight into its adaptation and study the phylogeny of Paenibacillus.</title>
        <authorList>
            <person name="Narsing Rao M.P."/>
        </authorList>
    </citation>
    <scope>NUCLEOTIDE SEQUENCE [LARGE SCALE GENOMIC DNA]</scope>
    <source>
        <strain evidence="6 7">KCTC 33185</strain>
    </source>
</reference>
<dbReference type="GO" id="GO:0046872">
    <property type="term" value="F:metal ion binding"/>
    <property type="evidence" value="ECO:0007669"/>
    <property type="project" value="UniProtKB-KW"/>
</dbReference>
<keyword evidence="2" id="KW-0479">Metal-binding</keyword>
<name>A0A5C4TCD9_9BACL</name>
<sequence length="642" mass="71199">MHSMKEVNVEVLVVGGGTAGVSAALAAAEEGATVCLAEIGSGVGGVGTHTGVHVYYLGTHTGMQRKLDKEIQEVAGNLGGKVKGFHPEAKKIRLEERLAQNGVTILYDHLAVQVILEGKRVTGVVFESPYEVLSVRAKVVLDCTGNGDICALADAPFESGREWDGVMHAYSLPPRYLKEEAEIADFLNFDVGWVDSSSARDVSRALLEARKLLWDLPELGGDRLIAVGSQLGVREGRRIVGQYVLTLEDLALDRRFADVVMRCYSHYDNHAMDLANESRFAQIWEGVIGAWKDRIGCDVPYRSFVPVETDGLLIACRALSMDHDTSTAFRMQPDMHCVGEVAGTAAALCVQTGCLPRDLEVSALQRRLINRGVLKEGELVRQSAPWLTLDDDTREQRNWTVETVRRPEVQRRLIEALGTEQEGPAIWWLWKSGEKTIPLLKETLTKSEGKQQRGVAMALALLGDRAGAACLVRAVEEEALDAPPGFERFIPPRWIACLILLKELQEASCLEVMLDRLQRRNPTARLPAFSQILHVLHYLIAVSEQIPPDTLAKVKQAVYQLLAEPGLGEDWQVNMELDNSIRWNIEMTAAYLLVLLGEDNGYVILDGYMTDGRAYARNMAHRLKVRLLQKAVPQDERMEVQH</sequence>
<dbReference type="GO" id="GO:0051539">
    <property type="term" value="F:4 iron, 4 sulfur cluster binding"/>
    <property type="evidence" value="ECO:0007669"/>
    <property type="project" value="UniProtKB-KW"/>
</dbReference>
<dbReference type="EMBL" id="VDCQ01000013">
    <property type="protein sequence ID" value="TNJ66147.1"/>
    <property type="molecule type" value="Genomic_DNA"/>
</dbReference>